<name>A0A975GB46_9THEO</name>
<evidence type="ECO:0000259" key="1">
    <source>
        <dbReference type="Pfam" id="PF11823"/>
    </source>
</evidence>
<dbReference type="RefSeq" id="WP_284680539.1">
    <property type="nucleotide sequence ID" value="NZ_CP060096.1"/>
</dbReference>
<organism evidence="2 3">
    <name type="scientific">Aceticella autotrophica</name>
    <dbReference type="NCBI Taxonomy" id="2755338"/>
    <lineage>
        <taxon>Bacteria</taxon>
        <taxon>Bacillati</taxon>
        <taxon>Bacillota</taxon>
        <taxon>Clostridia</taxon>
        <taxon>Thermoanaerobacterales</taxon>
        <taxon>Thermoanaerobacteraceae</taxon>
        <taxon>Aceticella</taxon>
    </lineage>
</organism>
<dbReference type="InterPro" id="IPR021778">
    <property type="entry name" value="Se/S_carrier-like"/>
</dbReference>
<accession>A0A975GB46</accession>
<dbReference type="AlphaFoldDB" id="A0A975GB46"/>
<dbReference type="Pfam" id="PF11823">
    <property type="entry name" value="Se_S_carrier"/>
    <property type="match status" value="1"/>
</dbReference>
<feature type="domain" description="Putative Se/S carrier protein-like" evidence="1">
    <location>
        <begin position="5"/>
        <end position="71"/>
    </location>
</feature>
<proteinExistence type="predicted"/>
<dbReference type="KEGG" id="aaut:ACETAC_02720"/>
<keyword evidence="3" id="KW-1185">Reference proteome</keyword>
<dbReference type="Proteomes" id="UP000671913">
    <property type="component" value="Chromosome"/>
</dbReference>
<reference evidence="2" key="1">
    <citation type="submission" date="2020-08" db="EMBL/GenBank/DDBJ databases">
        <title>Genomic insights into the carbon and energy metabolism of the first obligate autotrophic acetogenic bacterium Aceticella autotrophica gen. nov., sp. nov.</title>
        <authorList>
            <person name="Toshchakov S.V."/>
            <person name="Elcheninov A.G."/>
            <person name="Kublanov I.V."/>
            <person name="Frolov E.N."/>
            <person name="Lebedinsky A.V."/>
        </authorList>
    </citation>
    <scope>NUCLEOTIDE SEQUENCE</scope>
    <source>
        <strain evidence="2">3443-3Ac</strain>
    </source>
</reference>
<evidence type="ECO:0000313" key="3">
    <source>
        <dbReference type="Proteomes" id="UP000671913"/>
    </source>
</evidence>
<protein>
    <submittedName>
        <fullName evidence="2">DUF3343 domain-containing protein</fullName>
    </submittedName>
</protein>
<sequence>MKGHFIAFKSTNYALMADTILKNKKIKFKTVPTPRVIDLSCGIAIMYEKEDEEKIKKILREYKIEIKGFYKIE</sequence>
<dbReference type="EMBL" id="CP060096">
    <property type="protein sequence ID" value="QSZ27821.1"/>
    <property type="molecule type" value="Genomic_DNA"/>
</dbReference>
<gene>
    <name evidence="2" type="ORF">ACETAC_02720</name>
</gene>
<evidence type="ECO:0000313" key="2">
    <source>
        <dbReference type="EMBL" id="QSZ27821.1"/>
    </source>
</evidence>